<feature type="transmembrane region" description="Helical" evidence="1">
    <location>
        <begin position="36"/>
        <end position="54"/>
    </location>
</feature>
<comment type="caution">
    <text evidence="2">The sequence shown here is derived from an EMBL/GenBank/DDBJ whole genome shotgun (WGS) entry which is preliminary data.</text>
</comment>
<reference evidence="2 3" key="1">
    <citation type="submission" date="2024-06" db="EMBL/GenBank/DDBJ databases">
        <authorList>
            <person name="Kaempfer P."/>
            <person name="Viver T."/>
        </authorList>
    </citation>
    <scope>NUCLEOTIDE SEQUENCE [LARGE SCALE GENOMIC DNA]</scope>
    <source>
        <strain evidence="2 3">ST-37</strain>
    </source>
</reference>
<sequence length="60" mass="6752">MALFKRFPWLFILLALVIVANNILKFAPAQVMQAPLSYIIPVVFFVIGILGYIIKSNSNN</sequence>
<evidence type="ECO:0000313" key="3">
    <source>
        <dbReference type="Proteomes" id="UP001629058"/>
    </source>
</evidence>
<dbReference type="EMBL" id="JBELPY010000016">
    <property type="protein sequence ID" value="MFL9835699.1"/>
    <property type="molecule type" value="Genomic_DNA"/>
</dbReference>
<evidence type="ECO:0000313" key="2">
    <source>
        <dbReference type="EMBL" id="MFL9835699.1"/>
    </source>
</evidence>
<accession>A0ABW8Y6V1</accession>
<name>A0ABW8Y6V1_9FLAO</name>
<proteinExistence type="predicted"/>
<keyword evidence="1" id="KW-0812">Transmembrane</keyword>
<dbReference type="Proteomes" id="UP001629058">
    <property type="component" value="Unassembled WGS sequence"/>
</dbReference>
<dbReference type="RefSeq" id="WP_408092679.1">
    <property type="nucleotide sequence ID" value="NZ_JBELPY010000016.1"/>
</dbReference>
<organism evidence="2 3">
    <name type="scientific">Chryseobacterium terrae</name>
    <dbReference type="NCBI Taxonomy" id="3163299"/>
    <lineage>
        <taxon>Bacteria</taxon>
        <taxon>Pseudomonadati</taxon>
        <taxon>Bacteroidota</taxon>
        <taxon>Flavobacteriia</taxon>
        <taxon>Flavobacteriales</taxon>
        <taxon>Weeksellaceae</taxon>
        <taxon>Chryseobacterium group</taxon>
        <taxon>Chryseobacterium</taxon>
    </lineage>
</organism>
<protein>
    <recommendedName>
        <fullName evidence="4">PEP-CTERM protein-sorting domain-containing protein</fullName>
    </recommendedName>
</protein>
<evidence type="ECO:0008006" key="4">
    <source>
        <dbReference type="Google" id="ProtNLM"/>
    </source>
</evidence>
<keyword evidence="1" id="KW-1133">Transmembrane helix</keyword>
<evidence type="ECO:0000256" key="1">
    <source>
        <dbReference type="SAM" id="Phobius"/>
    </source>
</evidence>
<keyword evidence="3" id="KW-1185">Reference proteome</keyword>
<gene>
    <name evidence="2" type="ORF">ABS765_16905</name>
</gene>
<feature type="transmembrane region" description="Helical" evidence="1">
    <location>
        <begin position="6"/>
        <end position="24"/>
    </location>
</feature>
<keyword evidence="1" id="KW-0472">Membrane</keyword>